<dbReference type="Pfam" id="PF13472">
    <property type="entry name" value="Lipase_GDSL_2"/>
    <property type="match status" value="1"/>
</dbReference>
<dbReference type="Proteomes" id="UP000198960">
    <property type="component" value="Unassembled WGS sequence"/>
</dbReference>
<dbReference type="Gene3D" id="3.40.50.1110">
    <property type="entry name" value="SGNH hydrolase"/>
    <property type="match status" value="1"/>
</dbReference>
<evidence type="ECO:0000313" key="3">
    <source>
        <dbReference type="Proteomes" id="UP000198960"/>
    </source>
</evidence>
<dbReference type="EMBL" id="FOEE01000003">
    <property type="protein sequence ID" value="SEO70078.1"/>
    <property type="molecule type" value="Genomic_DNA"/>
</dbReference>
<protein>
    <submittedName>
        <fullName evidence="2">Lysophospholipase L1</fullName>
    </submittedName>
</protein>
<sequence length="260" mass="26354">MAGRVGRRDTRAVPLRPRRAPLATLLLVAGLVLGGCQSAPVAEGLATRGQWGDAATQSPAGTLAQAVTAVPAAPAVPAGRSFVVVGDSLTAGGAPIRGPEADGEFSWVPAALGPGVEFRGGWATDGANAAQMRAGVTPADADVLVVMAGTNDMLQGRPWAQTRDDLIVIAARAGTPVVLLSAVPPNDVDPAGALALNRSLAGLAAEQGWAFADPWEPVTVGGRYRAGSTLDGVHPTPRVAAEVGTRLRAALLQVRAEPPR</sequence>
<dbReference type="SUPFAM" id="SSF52266">
    <property type="entry name" value="SGNH hydrolase"/>
    <property type="match status" value="1"/>
</dbReference>
<dbReference type="STRING" id="673521.SAMN05660991_01348"/>
<dbReference type="AlphaFoldDB" id="A0A1H8RV98"/>
<keyword evidence="3" id="KW-1185">Reference proteome</keyword>
<dbReference type="InterPro" id="IPR036514">
    <property type="entry name" value="SGNH_hydro_sf"/>
</dbReference>
<organism evidence="2 3">
    <name type="scientific">Trujillonella endophytica</name>
    <dbReference type="NCBI Taxonomy" id="673521"/>
    <lineage>
        <taxon>Bacteria</taxon>
        <taxon>Bacillati</taxon>
        <taxon>Actinomycetota</taxon>
        <taxon>Actinomycetes</taxon>
        <taxon>Geodermatophilales</taxon>
        <taxon>Geodermatophilaceae</taxon>
        <taxon>Trujillonella</taxon>
    </lineage>
</organism>
<reference evidence="3" key="1">
    <citation type="submission" date="2016-10" db="EMBL/GenBank/DDBJ databases">
        <authorList>
            <person name="Varghese N."/>
            <person name="Submissions S."/>
        </authorList>
    </citation>
    <scope>NUCLEOTIDE SEQUENCE [LARGE SCALE GENOMIC DNA]</scope>
    <source>
        <strain evidence="3">DSM 45413</strain>
    </source>
</reference>
<evidence type="ECO:0000259" key="1">
    <source>
        <dbReference type="Pfam" id="PF13472"/>
    </source>
</evidence>
<accession>A0A1H8RV98</accession>
<name>A0A1H8RV98_9ACTN</name>
<proteinExistence type="predicted"/>
<dbReference type="InterPro" id="IPR013830">
    <property type="entry name" value="SGNH_hydro"/>
</dbReference>
<evidence type="ECO:0000313" key="2">
    <source>
        <dbReference type="EMBL" id="SEO70078.1"/>
    </source>
</evidence>
<gene>
    <name evidence="2" type="ORF">SAMN05660991_01348</name>
</gene>
<feature type="domain" description="SGNH hydrolase-type esterase" evidence="1">
    <location>
        <begin position="84"/>
        <end position="238"/>
    </location>
</feature>